<dbReference type="InterPro" id="IPR051464">
    <property type="entry name" value="Peptidase_M42_aminopept"/>
</dbReference>
<feature type="binding site" evidence="8">
    <location>
        <position position="215"/>
    </location>
    <ligand>
        <name>Zn(2+)</name>
        <dbReference type="ChEBI" id="CHEBI:29105"/>
        <label>2</label>
    </ligand>
</feature>
<dbReference type="Gene3D" id="2.40.30.40">
    <property type="entry name" value="Peptidase M42, domain 2"/>
    <property type="match status" value="1"/>
</dbReference>
<protein>
    <submittedName>
        <fullName evidence="9">Glutamyl aminopeptidase</fullName>
        <ecNumber evidence="9">3.4.11.7</ecNumber>
    </submittedName>
</protein>
<accession>C8NFN3</accession>
<dbReference type="GeneID" id="78412932"/>
<feature type="binding site" evidence="8">
    <location>
        <position position="322"/>
    </location>
    <ligand>
        <name>Zn(2+)</name>
        <dbReference type="ChEBI" id="CHEBI:29105"/>
        <label>2</label>
    </ligand>
</feature>
<feature type="binding site" evidence="8">
    <location>
        <position position="67"/>
    </location>
    <ligand>
        <name>Zn(2+)</name>
        <dbReference type="ChEBI" id="CHEBI:29105"/>
        <label>1</label>
    </ligand>
</feature>
<evidence type="ECO:0000256" key="3">
    <source>
        <dbReference type="ARBA" id="ARBA00022670"/>
    </source>
</evidence>
<evidence type="ECO:0000256" key="5">
    <source>
        <dbReference type="ARBA" id="ARBA00022801"/>
    </source>
</evidence>
<dbReference type="EC" id="3.4.11.7" evidence="9"/>
<feature type="active site" description="Proton acceptor" evidence="7">
    <location>
        <position position="214"/>
    </location>
</feature>
<dbReference type="PANTHER" id="PTHR32481:SF0">
    <property type="entry name" value="AMINOPEPTIDASE YPDE-RELATED"/>
    <property type="match status" value="1"/>
</dbReference>
<dbReference type="PIRSF" id="PIRSF001123">
    <property type="entry name" value="PepA_GA"/>
    <property type="match status" value="1"/>
</dbReference>
<dbReference type="NCBIfam" id="TIGR03107">
    <property type="entry name" value="glu_aminopep"/>
    <property type="match status" value="1"/>
</dbReference>
<dbReference type="AlphaFoldDB" id="C8NFN3"/>
<dbReference type="GO" id="GO:0006508">
    <property type="term" value="P:proteolysis"/>
    <property type="evidence" value="ECO:0007669"/>
    <property type="project" value="UniProtKB-KW"/>
</dbReference>
<reference evidence="9 10" key="1">
    <citation type="submission" date="2009-08" db="EMBL/GenBank/DDBJ databases">
        <authorList>
            <person name="Muzny D."/>
            <person name="Qin X."/>
            <person name="Deng J."/>
            <person name="Jiang H."/>
            <person name="Liu Y."/>
            <person name="Qu J."/>
            <person name="Song X.-Z."/>
            <person name="Zhang L."/>
            <person name="Thornton R."/>
            <person name="Coyle M."/>
            <person name="Francisco L."/>
            <person name="Jackson L."/>
            <person name="Javaid M."/>
            <person name="Korchina V."/>
            <person name="Kovar C."/>
            <person name="Mata R."/>
            <person name="Mathew T."/>
            <person name="Ngo R."/>
            <person name="Nguyen L."/>
            <person name="Nguyen N."/>
            <person name="Okwuonu G."/>
            <person name="Ongeri F."/>
            <person name="Pham C."/>
            <person name="Simmons D."/>
            <person name="Wilczek-Boney K."/>
            <person name="Hale W."/>
            <person name="Jakkamsetti A."/>
            <person name="Pham P."/>
            <person name="Ruth R."/>
            <person name="San Lucas F."/>
            <person name="Warren J."/>
            <person name="Zhang J."/>
            <person name="Zhao Z."/>
            <person name="Zhou C."/>
            <person name="Zhu D."/>
            <person name="Lee S."/>
            <person name="Bess C."/>
            <person name="Blankenburg K."/>
            <person name="Forbes L."/>
            <person name="Fu Q."/>
            <person name="Gubbala S."/>
            <person name="Hirani K."/>
            <person name="Jayaseelan J.C."/>
            <person name="Lara F."/>
            <person name="Munidasa M."/>
            <person name="Palculict T."/>
            <person name="Patil S."/>
            <person name="Pu L.-L."/>
            <person name="Saada N."/>
            <person name="Tang L."/>
            <person name="Weissenberger G."/>
            <person name="Zhu Y."/>
            <person name="Hemphill L."/>
            <person name="Shang Y."/>
            <person name="Youmans B."/>
            <person name="Ayvaz T."/>
            <person name="Ross M."/>
            <person name="Santibanez J."/>
            <person name="Aqrawi P."/>
            <person name="Gross S."/>
            <person name="Joshi V."/>
            <person name="Fowler G."/>
            <person name="Nazareth L."/>
            <person name="Reid J."/>
            <person name="Worley K."/>
            <person name="Petrosino J."/>
            <person name="Highlander S."/>
            <person name="Gibbs R."/>
        </authorList>
    </citation>
    <scope>NUCLEOTIDE SEQUENCE [LARGE SCALE GENOMIC DNA]</scope>
    <source>
        <strain evidence="9 10">ATCC 49175</strain>
    </source>
</reference>
<dbReference type="Pfam" id="PF05343">
    <property type="entry name" value="Peptidase_M42"/>
    <property type="match status" value="1"/>
</dbReference>
<dbReference type="STRING" id="638301.HMPREF0444_0728"/>
<dbReference type="HOGENOM" id="CLU_047249_0_2_9"/>
<keyword evidence="3" id="KW-0645">Protease</keyword>
<evidence type="ECO:0000313" key="9">
    <source>
        <dbReference type="EMBL" id="EEW37369.1"/>
    </source>
</evidence>
<dbReference type="MEROPS" id="M42.001"/>
<keyword evidence="2 9" id="KW-0031">Aminopeptidase</keyword>
<evidence type="ECO:0000256" key="7">
    <source>
        <dbReference type="PIRSR" id="PIRSR001123-1"/>
    </source>
</evidence>
<gene>
    <name evidence="9" type="primary">pepA</name>
    <name evidence="9" type="ORF">HMPREF0444_0728</name>
</gene>
<dbReference type="Proteomes" id="UP000005926">
    <property type="component" value="Unassembled WGS sequence"/>
</dbReference>
<keyword evidence="4 8" id="KW-0479">Metal-binding</keyword>
<evidence type="ECO:0000313" key="10">
    <source>
        <dbReference type="Proteomes" id="UP000005926"/>
    </source>
</evidence>
<dbReference type="InterPro" id="IPR008007">
    <property type="entry name" value="Peptidase_M42"/>
</dbReference>
<dbReference type="RefSeq" id="WP_005606636.1">
    <property type="nucleotide sequence ID" value="NZ_CP102283.1"/>
</dbReference>
<feature type="binding site" evidence="8">
    <location>
        <position position="237"/>
    </location>
    <ligand>
        <name>Zn(2+)</name>
        <dbReference type="ChEBI" id="CHEBI:29105"/>
        <label>1</label>
    </ligand>
</feature>
<dbReference type="EMBL" id="ACKZ01000016">
    <property type="protein sequence ID" value="EEW37369.1"/>
    <property type="molecule type" value="Genomic_DNA"/>
</dbReference>
<dbReference type="InterPro" id="IPR017538">
    <property type="entry name" value="Pept_M42_glutamyl_aminopept"/>
</dbReference>
<comment type="similarity">
    <text evidence="1 6">Belongs to the peptidase M42 family.</text>
</comment>
<keyword evidence="5 9" id="KW-0378">Hydrolase</keyword>
<dbReference type="InterPro" id="IPR023367">
    <property type="entry name" value="Peptidase_M42_dom2"/>
</dbReference>
<evidence type="ECO:0000256" key="6">
    <source>
        <dbReference type="PIRNR" id="PIRNR001123"/>
    </source>
</evidence>
<dbReference type="eggNOG" id="COG1363">
    <property type="taxonomic scope" value="Bacteria"/>
</dbReference>
<evidence type="ECO:0000256" key="1">
    <source>
        <dbReference type="ARBA" id="ARBA00006272"/>
    </source>
</evidence>
<feature type="binding site" evidence="8">
    <location>
        <position position="182"/>
    </location>
    <ligand>
        <name>Zn(2+)</name>
        <dbReference type="ChEBI" id="CHEBI:29105"/>
        <label>1</label>
    </ligand>
</feature>
<evidence type="ECO:0000256" key="8">
    <source>
        <dbReference type="PIRSR" id="PIRSR001123-2"/>
    </source>
</evidence>
<dbReference type="SUPFAM" id="SSF101821">
    <property type="entry name" value="Aminopeptidase/glucanase lid domain"/>
    <property type="match status" value="1"/>
</dbReference>
<dbReference type="Gene3D" id="3.40.630.10">
    <property type="entry name" value="Zn peptidases"/>
    <property type="match status" value="1"/>
</dbReference>
<name>C8NFN3_9LACT</name>
<proteinExistence type="inferred from homology"/>
<organism evidence="9 10">
    <name type="scientific">Granulicatella adiacens ATCC 49175</name>
    <dbReference type="NCBI Taxonomy" id="638301"/>
    <lineage>
        <taxon>Bacteria</taxon>
        <taxon>Bacillati</taxon>
        <taxon>Bacillota</taxon>
        <taxon>Bacilli</taxon>
        <taxon>Lactobacillales</taxon>
        <taxon>Carnobacteriaceae</taxon>
        <taxon>Granulicatella</taxon>
    </lineage>
</organism>
<keyword evidence="10" id="KW-1185">Reference proteome</keyword>
<dbReference type="CDD" id="cd05656">
    <property type="entry name" value="M42_Frv"/>
    <property type="match status" value="1"/>
</dbReference>
<sequence length="361" mass="39737">MEAKTEQLIKTLTQMKGTSGHEGRIREFMRNELTPLVDRIEQDGLGGIFGVRDSKEEDAPRIMIAAHMDEVGFMVTNITPNGMFKVSPLGGWNPYVVSAQRFTLLTRNGDYPIISSSIPPHLLRAAGGQQAAVKVTDILFDAGFTSHEEALEYGCRPGDTIVPDVETIWTANKKRMISKSWDNRYGCTVVLEALKAVKDETLPNTLIAGANVQEEVGLRGTGPSVTKFNPDLFFAVDCSAADDINGSKETFGHLDQGFLLRILDPGMVTLPRMKEFLEDTALTHNIPFQYFVSQGGTDAGKAHLMNQGVPSAVIGVCARYIHTHQTMFSIKDYEAAREMVIQTIRALDRSTVNTILDGRTN</sequence>
<dbReference type="GO" id="GO:0046872">
    <property type="term" value="F:metal ion binding"/>
    <property type="evidence" value="ECO:0007669"/>
    <property type="project" value="UniProtKB-UniRule"/>
</dbReference>
<dbReference type="SUPFAM" id="SSF53187">
    <property type="entry name" value="Zn-dependent exopeptidases"/>
    <property type="match status" value="1"/>
</dbReference>
<comment type="cofactor">
    <cofactor evidence="8">
        <name>a divalent metal cation</name>
        <dbReference type="ChEBI" id="CHEBI:60240"/>
    </cofactor>
    <text evidence="8">Binds 2 divalent metal cations per subunit.</text>
</comment>
<dbReference type="GO" id="GO:0004230">
    <property type="term" value="F:glutamyl aminopeptidase activity"/>
    <property type="evidence" value="ECO:0007669"/>
    <property type="project" value="UniProtKB-EC"/>
</dbReference>
<evidence type="ECO:0000256" key="4">
    <source>
        <dbReference type="ARBA" id="ARBA00022723"/>
    </source>
</evidence>
<comment type="caution">
    <text evidence="9">The sequence shown here is derived from an EMBL/GenBank/DDBJ whole genome shotgun (WGS) entry which is preliminary data.</text>
</comment>
<dbReference type="PANTHER" id="PTHR32481">
    <property type="entry name" value="AMINOPEPTIDASE"/>
    <property type="match status" value="1"/>
</dbReference>
<evidence type="ECO:0000256" key="2">
    <source>
        <dbReference type="ARBA" id="ARBA00022438"/>
    </source>
</evidence>
<feature type="binding site" evidence="8">
    <location>
        <position position="182"/>
    </location>
    <ligand>
        <name>Zn(2+)</name>
        <dbReference type="ChEBI" id="CHEBI:29105"/>
        <label>2</label>
    </ligand>
</feature>